<dbReference type="EMBL" id="JAPQKS010000007">
    <property type="protein sequence ID" value="KAJ5220304.1"/>
    <property type="molecule type" value="Genomic_DNA"/>
</dbReference>
<dbReference type="RefSeq" id="XP_058327134.1">
    <property type="nucleotide sequence ID" value="XM_058478804.1"/>
</dbReference>
<comment type="caution">
    <text evidence="2">The sequence shown here is derived from an EMBL/GenBank/DDBJ whole genome shotgun (WGS) entry which is preliminary data.</text>
</comment>
<name>A0A9W9NHV3_9EURO</name>
<reference evidence="2" key="1">
    <citation type="submission" date="2022-11" db="EMBL/GenBank/DDBJ databases">
        <authorList>
            <person name="Petersen C."/>
        </authorList>
    </citation>
    <scope>NUCLEOTIDE SEQUENCE</scope>
    <source>
        <strain evidence="2">IBT 19713</strain>
    </source>
</reference>
<evidence type="ECO:0000256" key="1">
    <source>
        <dbReference type="SAM" id="MobiDB-lite"/>
    </source>
</evidence>
<dbReference type="AlphaFoldDB" id="A0A9W9NHV3"/>
<feature type="compositionally biased region" description="Basic and acidic residues" evidence="1">
    <location>
        <begin position="40"/>
        <end position="50"/>
    </location>
</feature>
<gene>
    <name evidence="2" type="ORF">N7468_009508</name>
</gene>
<feature type="region of interest" description="Disordered" evidence="1">
    <location>
        <begin position="40"/>
        <end position="68"/>
    </location>
</feature>
<keyword evidence="3" id="KW-1185">Reference proteome</keyword>
<dbReference type="Proteomes" id="UP001150941">
    <property type="component" value="Unassembled WGS sequence"/>
</dbReference>
<organism evidence="2 3">
    <name type="scientific">Penicillium chermesinum</name>
    <dbReference type="NCBI Taxonomy" id="63820"/>
    <lineage>
        <taxon>Eukaryota</taxon>
        <taxon>Fungi</taxon>
        <taxon>Dikarya</taxon>
        <taxon>Ascomycota</taxon>
        <taxon>Pezizomycotina</taxon>
        <taxon>Eurotiomycetes</taxon>
        <taxon>Eurotiomycetidae</taxon>
        <taxon>Eurotiales</taxon>
        <taxon>Aspergillaceae</taxon>
        <taxon>Penicillium</taxon>
    </lineage>
</organism>
<accession>A0A9W9NHV3</accession>
<sequence>MAWPSTRVAEWEVPDGLIRPHRPQEGLTHKPLWPYIGRIPEESEDRRMDRLGSPTGGSSTIESWEGEP</sequence>
<reference evidence="2" key="2">
    <citation type="journal article" date="2023" name="IMA Fungus">
        <title>Comparative genomic study of the Penicillium genus elucidates a diverse pangenome and 15 lateral gene transfer events.</title>
        <authorList>
            <person name="Petersen C."/>
            <person name="Sorensen T."/>
            <person name="Nielsen M.R."/>
            <person name="Sondergaard T.E."/>
            <person name="Sorensen J.L."/>
            <person name="Fitzpatrick D.A."/>
            <person name="Frisvad J.C."/>
            <person name="Nielsen K.L."/>
        </authorList>
    </citation>
    <scope>NUCLEOTIDE SEQUENCE</scope>
    <source>
        <strain evidence="2">IBT 19713</strain>
    </source>
</reference>
<proteinExistence type="predicted"/>
<dbReference type="GeneID" id="83206107"/>
<protein>
    <submittedName>
        <fullName evidence="2">Uncharacterized protein</fullName>
    </submittedName>
</protein>
<evidence type="ECO:0000313" key="2">
    <source>
        <dbReference type="EMBL" id="KAJ5220304.1"/>
    </source>
</evidence>
<evidence type="ECO:0000313" key="3">
    <source>
        <dbReference type="Proteomes" id="UP001150941"/>
    </source>
</evidence>